<evidence type="ECO:0000313" key="1">
    <source>
        <dbReference type="EMBL" id="MBB0245209.1"/>
    </source>
</evidence>
<keyword evidence="2" id="KW-1185">Reference proteome</keyword>
<dbReference type="AlphaFoldDB" id="A0A7W3TE62"/>
<organism evidence="1 2">
    <name type="scientific">Streptomyces alkaliphilus</name>
    <dbReference type="NCBI Taxonomy" id="1472722"/>
    <lineage>
        <taxon>Bacteria</taxon>
        <taxon>Bacillati</taxon>
        <taxon>Actinomycetota</taxon>
        <taxon>Actinomycetes</taxon>
        <taxon>Kitasatosporales</taxon>
        <taxon>Streptomycetaceae</taxon>
        <taxon>Streptomyces</taxon>
    </lineage>
</organism>
<accession>A0A7W3TE62</accession>
<name>A0A7W3TE62_9ACTN</name>
<dbReference type="EMBL" id="VKHT01000424">
    <property type="protein sequence ID" value="MBB0245209.1"/>
    <property type="molecule type" value="Genomic_DNA"/>
</dbReference>
<reference evidence="2" key="1">
    <citation type="submission" date="2019-10" db="EMBL/GenBank/DDBJ databases">
        <title>Streptomyces sp. nov., a novel actinobacterium isolated from alkaline environment.</title>
        <authorList>
            <person name="Golinska P."/>
        </authorList>
    </citation>
    <scope>NUCLEOTIDE SEQUENCE [LARGE SCALE GENOMIC DNA]</scope>
    <source>
        <strain evidence="2">DSM 42118</strain>
    </source>
</reference>
<evidence type="ECO:0000313" key="2">
    <source>
        <dbReference type="Proteomes" id="UP000538929"/>
    </source>
</evidence>
<proteinExistence type="predicted"/>
<gene>
    <name evidence="1" type="ORF">FNQ90_14125</name>
</gene>
<dbReference type="Proteomes" id="UP000538929">
    <property type="component" value="Unassembled WGS sequence"/>
</dbReference>
<sequence>MAWLHIVAPGRGTTPTASSWCECGHRARAVGRPRVLALIDTHHRHRDACPLRTTTDTTTTDERRSAA</sequence>
<comment type="caution">
    <text evidence="1">The sequence shown here is derived from an EMBL/GenBank/DDBJ whole genome shotgun (WGS) entry which is preliminary data.</text>
</comment>
<protein>
    <submittedName>
        <fullName evidence="1">Uncharacterized protein</fullName>
    </submittedName>
</protein>